<reference evidence="2 4" key="1">
    <citation type="journal article" date="2016" name="Genome Announc.">
        <title>Draft Genome Sequences of Five Rapidly Growing Mycobacterium Species, M. thermoresistibile, M. fortuitum subsp. acetamidolyticum, M. canariasense, M. brisbanense, and M. novocastrense.</title>
        <authorList>
            <person name="Katahira K."/>
            <person name="Ogura Y."/>
            <person name="Gotoh Y."/>
            <person name="Hayashi T."/>
        </authorList>
    </citation>
    <scope>NUCLEOTIDE SEQUENCE [LARGE SCALE GENOMIC DNA]</scope>
    <source>
        <strain evidence="2 4">JCM18114</strain>
    </source>
</reference>
<dbReference type="Proteomes" id="UP001207528">
    <property type="component" value="Unassembled WGS sequence"/>
</dbReference>
<dbReference type="EMBL" id="BCTA01000018">
    <property type="protein sequence ID" value="GAT07981.1"/>
    <property type="molecule type" value="Genomic_DNA"/>
</dbReference>
<proteinExistence type="predicted"/>
<accession>A0AAW5SRB0</accession>
<name>A0AAW5SRB0_MYCNV</name>
<feature type="region of interest" description="Disordered" evidence="1">
    <location>
        <begin position="108"/>
        <end position="150"/>
    </location>
</feature>
<protein>
    <submittedName>
        <fullName evidence="3">Uncharacterized protein</fullName>
    </submittedName>
</protein>
<dbReference type="Proteomes" id="UP000069773">
    <property type="component" value="Unassembled WGS sequence"/>
</dbReference>
<keyword evidence="4" id="KW-1185">Reference proteome</keyword>
<dbReference type="RefSeq" id="WP_067387762.1">
    <property type="nucleotide sequence ID" value="NZ_JACKTI010000050.1"/>
</dbReference>
<comment type="caution">
    <text evidence="3">The sequence shown here is derived from an EMBL/GenBank/DDBJ whole genome shotgun (WGS) entry which is preliminary data.</text>
</comment>
<dbReference type="EMBL" id="JACKTI010000050">
    <property type="protein sequence ID" value="MCV7025597.1"/>
    <property type="molecule type" value="Genomic_DNA"/>
</dbReference>
<reference evidence="3" key="3">
    <citation type="journal article" date="2022" name="BMC Genomics">
        <title>Comparative genome analysis of mycobacteria focusing on tRNA and non-coding RNA.</title>
        <authorList>
            <person name="Behra P.R.K."/>
            <person name="Pettersson B.M.F."/>
            <person name="Ramesh M."/>
            <person name="Das S."/>
            <person name="Dasgupta S."/>
            <person name="Kirsebom L.A."/>
        </authorList>
    </citation>
    <scope>NUCLEOTIDE SEQUENCE</scope>
    <source>
        <strain evidence="3">DSM 44203</strain>
    </source>
</reference>
<gene>
    <name evidence="3" type="ORF">H7I77_19960</name>
    <name evidence="2" type="ORF">RMCN_1114</name>
</gene>
<organism evidence="3 5">
    <name type="scientific">Mycolicibacterium novocastrense</name>
    <name type="common">Mycobacterium novocastrense</name>
    <dbReference type="NCBI Taxonomy" id="59813"/>
    <lineage>
        <taxon>Bacteria</taxon>
        <taxon>Bacillati</taxon>
        <taxon>Actinomycetota</taxon>
        <taxon>Actinomycetes</taxon>
        <taxon>Mycobacteriales</taxon>
        <taxon>Mycobacteriaceae</taxon>
        <taxon>Mycolicibacterium</taxon>
    </lineage>
</organism>
<feature type="compositionally biased region" description="Basic and acidic residues" evidence="1">
    <location>
        <begin position="132"/>
        <end position="150"/>
    </location>
</feature>
<evidence type="ECO:0000313" key="4">
    <source>
        <dbReference type="Proteomes" id="UP000069773"/>
    </source>
</evidence>
<dbReference type="AlphaFoldDB" id="A0AAW5SRB0"/>
<evidence type="ECO:0000256" key="1">
    <source>
        <dbReference type="SAM" id="MobiDB-lite"/>
    </source>
</evidence>
<sequence length="382" mass="40136">MGVTALAARWAARRPHALLVETPGQWTLRAGVERELAARGWQIAPSPAGADVLAVCGTPGPELSAAVERVWEQLPGPRVRAAIADGGAVGAALDDAVTALTDIYRHRDDARQRRQSGVEEVAGGGRQAMGHDGMDHAHTDHDGMDHAHTDHDGMDHGHMDHGDMDVAPAGIALAQGAGDRDGLEMDVLHARLGPILPHWPAGLVLACTLHGDVIGKPEALRVDAEHFLRSNGGASSVARQCDHIVDVLALAGWPRAAGQARRARDALLAHADSDRAAALLVKLHDIVRRSRVLRWSLRDLGALSVEELRSQDLPLDWAGDTYDRLLNRIHHACSGIGLPPSSADVVDALPGIVAGLDVAAARLVIASLGIDGVSGGQAGHHG</sequence>
<dbReference type="SUPFAM" id="SSF56770">
    <property type="entry name" value="HydA/Nqo6-like"/>
    <property type="match status" value="1"/>
</dbReference>
<reference evidence="3" key="2">
    <citation type="submission" date="2020-07" db="EMBL/GenBank/DDBJ databases">
        <authorList>
            <person name="Pettersson B.M.F."/>
            <person name="Behra P.R.K."/>
            <person name="Ramesh M."/>
            <person name="Das S."/>
            <person name="Dasgupta S."/>
            <person name="Kirsebom L.A."/>
        </authorList>
    </citation>
    <scope>NUCLEOTIDE SEQUENCE</scope>
    <source>
        <strain evidence="3">DSM 44203</strain>
    </source>
</reference>
<evidence type="ECO:0000313" key="2">
    <source>
        <dbReference type="EMBL" id="GAT07981.1"/>
    </source>
</evidence>
<evidence type="ECO:0000313" key="5">
    <source>
        <dbReference type="Proteomes" id="UP001207528"/>
    </source>
</evidence>
<evidence type="ECO:0000313" key="3">
    <source>
        <dbReference type="EMBL" id="MCV7025597.1"/>
    </source>
</evidence>